<feature type="transmembrane region" description="Helical" evidence="2">
    <location>
        <begin position="436"/>
        <end position="454"/>
    </location>
</feature>
<evidence type="ECO:0000313" key="5">
    <source>
        <dbReference type="EnsemblProtists" id="EKX39506"/>
    </source>
</evidence>
<dbReference type="InterPro" id="IPR058581">
    <property type="entry name" value="TM_HPP"/>
</dbReference>
<name>L1ITB0_GUITC</name>
<dbReference type="eggNOG" id="ENOG502S7ZA">
    <property type="taxonomic scope" value="Eukaryota"/>
</dbReference>
<reference evidence="4 6" key="1">
    <citation type="journal article" date="2012" name="Nature">
        <title>Algal genomes reveal evolutionary mosaicism and the fate of nucleomorphs.</title>
        <authorList>
            <consortium name="DOE Joint Genome Institute"/>
            <person name="Curtis B.A."/>
            <person name="Tanifuji G."/>
            <person name="Burki F."/>
            <person name="Gruber A."/>
            <person name="Irimia M."/>
            <person name="Maruyama S."/>
            <person name="Arias M.C."/>
            <person name="Ball S.G."/>
            <person name="Gile G.H."/>
            <person name="Hirakawa Y."/>
            <person name="Hopkins J.F."/>
            <person name="Kuo A."/>
            <person name="Rensing S.A."/>
            <person name="Schmutz J."/>
            <person name="Symeonidi A."/>
            <person name="Elias M."/>
            <person name="Eveleigh R.J."/>
            <person name="Herman E.K."/>
            <person name="Klute M.J."/>
            <person name="Nakayama T."/>
            <person name="Obornik M."/>
            <person name="Reyes-Prieto A."/>
            <person name="Armbrust E.V."/>
            <person name="Aves S.J."/>
            <person name="Beiko R.G."/>
            <person name="Coutinho P."/>
            <person name="Dacks J.B."/>
            <person name="Durnford D.G."/>
            <person name="Fast N.M."/>
            <person name="Green B.R."/>
            <person name="Grisdale C.J."/>
            <person name="Hempel F."/>
            <person name="Henrissat B."/>
            <person name="Hoppner M.P."/>
            <person name="Ishida K."/>
            <person name="Kim E."/>
            <person name="Koreny L."/>
            <person name="Kroth P.G."/>
            <person name="Liu Y."/>
            <person name="Malik S.B."/>
            <person name="Maier U.G."/>
            <person name="McRose D."/>
            <person name="Mock T."/>
            <person name="Neilson J.A."/>
            <person name="Onodera N.T."/>
            <person name="Poole A.M."/>
            <person name="Pritham E.J."/>
            <person name="Richards T.A."/>
            <person name="Rocap G."/>
            <person name="Roy S.W."/>
            <person name="Sarai C."/>
            <person name="Schaack S."/>
            <person name="Shirato S."/>
            <person name="Slamovits C.H."/>
            <person name="Spencer D.F."/>
            <person name="Suzuki S."/>
            <person name="Worden A.Z."/>
            <person name="Zauner S."/>
            <person name="Barry K."/>
            <person name="Bell C."/>
            <person name="Bharti A.K."/>
            <person name="Crow J.A."/>
            <person name="Grimwood J."/>
            <person name="Kramer R."/>
            <person name="Lindquist E."/>
            <person name="Lucas S."/>
            <person name="Salamov A."/>
            <person name="McFadden G.I."/>
            <person name="Lane C.E."/>
            <person name="Keeling P.J."/>
            <person name="Gray M.W."/>
            <person name="Grigoriev I.V."/>
            <person name="Archibald J.M."/>
        </authorList>
    </citation>
    <scope>NUCLEOTIDE SEQUENCE</scope>
    <source>
        <strain evidence="4 6">CCMP2712</strain>
    </source>
</reference>
<reference evidence="6" key="2">
    <citation type="submission" date="2012-11" db="EMBL/GenBank/DDBJ databases">
        <authorList>
            <person name="Kuo A."/>
            <person name="Curtis B.A."/>
            <person name="Tanifuji G."/>
            <person name="Burki F."/>
            <person name="Gruber A."/>
            <person name="Irimia M."/>
            <person name="Maruyama S."/>
            <person name="Arias M.C."/>
            <person name="Ball S.G."/>
            <person name="Gile G.H."/>
            <person name="Hirakawa Y."/>
            <person name="Hopkins J.F."/>
            <person name="Rensing S.A."/>
            <person name="Schmutz J."/>
            <person name="Symeonidi A."/>
            <person name="Elias M."/>
            <person name="Eveleigh R.J."/>
            <person name="Herman E.K."/>
            <person name="Klute M.J."/>
            <person name="Nakayama T."/>
            <person name="Obornik M."/>
            <person name="Reyes-Prieto A."/>
            <person name="Armbrust E.V."/>
            <person name="Aves S.J."/>
            <person name="Beiko R.G."/>
            <person name="Coutinho P."/>
            <person name="Dacks J.B."/>
            <person name="Durnford D.G."/>
            <person name="Fast N.M."/>
            <person name="Green B.R."/>
            <person name="Grisdale C."/>
            <person name="Hempe F."/>
            <person name="Henrissat B."/>
            <person name="Hoppner M.P."/>
            <person name="Ishida K.-I."/>
            <person name="Kim E."/>
            <person name="Koreny L."/>
            <person name="Kroth P.G."/>
            <person name="Liu Y."/>
            <person name="Malik S.-B."/>
            <person name="Maier U.G."/>
            <person name="McRose D."/>
            <person name="Mock T."/>
            <person name="Neilson J.A."/>
            <person name="Onodera N.T."/>
            <person name="Poole A.M."/>
            <person name="Pritham E.J."/>
            <person name="Richards T.A."/>
            <person name="Rocap G."/>
            <person name="Roy S.W."/>
            <person name="Sarai C."/>
            <person name="Schaack S."/>
            <person name="Shirato S."/>
            <person name="Slamovits C.H."/>
            <person name="Spencer D.F."/>
            <person name="Suzuki S."/>
            <person name="Worden A.Z."/>
            <person name="Zauner S."/>
            <person name="Barry K."/>
            <person name="Bell C."/>
            <person name="Bharti A.K."/>
            <person name="Crow J.A."/>
            <person name="Grimwood J."/>
            <person name="Kramer R."/>
            <person name="Lindquist E."/>
            <person name="Lucas S."/>
            <person name="Salamov A."/>
            <person name="McFadden G.I."/>
            <person name="Lane C.E."/>
            <person name="Keeling P.J."/>
            <person name="Gray M.W."/>
            <person name="Grigoriev I.V."/>
            <person name="Archibald J.M."/>
        </authorList>
    </citation>
    <scope>NUCLEOTIDE SEQUENCE</scope>
    <source>
        <strain evidence="6">CCMP2712</strain>
    </source>
</reference>
<gene>
    <name evidence="4" type="ORF">GUITHDRAFT_143489</name>
</gene>
<keyword evidence="2" id="KW-1133">Transmembrane helix</keyword>
<dbReference type="AlphaFoldDB" id="L1ITB0"/>
<feature type="compositionally biased region" description="Basic and acidic residues" evidence="1">
    <location>
        <begin position="107"/>
        <end position="116"/>
    </location>
</feature>
<dbReference type="EnsemblProtists" id="EKX39506">
    <property type="protein sequence ID" value="EKX39506"/>
    <property type="gene ID" value="GUITHDRAFT_143489"/>
</dbReference>
<organism evidence="4">
    <name type="scientific">Guillardia theta (strain CCMP2712)</name>
    <name type="common">Cryptophyte</name>
    <dbReference type="NCBI Taxonomy" id="905079"/>
    <lineage>
        <taxon>Eukaryota</taxon>
        <taxon>Cryptophyceae</taxon>
        <taxon>Pyrenomonadales</taxon>
        <taxon>Geminigeraceae</taxon>
        <taxon>Guillardia</taxon>
    </lineage>
</organism>
<dbReference type="STRING" id="905079.L1ITB0"/>
<feature type="region of interest" description="Disordered" evidence="1">
    <location>
        <begin position="70"/>
        <end position="154"/>
    </location>
</feature>
<keyword evidence="6" id="KW-1185">Reference proteome</keyword>
<evidence type="ECO:0000313" key="4">
    <source>
        <dbReference type="EMBL" id="EKX39506.1"/>
    </source>
</evidence>
<keyword evidence="2" id="KW-0812">Transmembrane</keyword>
<sequence length="571" mass="63057">MHLPNPPPLVLMKPELVFSTELETIKAANFGDSSSRTSHNHASDFHEEGDVLKWICLHTKFVHAEIWNVGPADHPSGNGVTGPNDLAGDDRESVAASSVRDRSHHSLARESSERSVEMSIDEEFERALSADGHPHLRSEDGNVHDGESHAQNSRGPMMHLFHHKAKGAHHCCFSGVSFTKPSSSHAWTRHAPCGLSESETVLVELERVRREASFRCGQSLPGSIWLQGHQDWNIFNQMMEDPETPKDPLTELSGKLFLAYLGLPIFDAANTKRIVGVLMLYLPHEPTSGERTHNEEIAHVARSYLDVKHNPDVIKCMKHSAGMISHMRAYFQRRDRFNYYAYKIARAKTDKPVGGISVLEEEETFTNLSAEPSALEEKQKIRSFFSEYWRKWKGAEGKPPPRMDVKGMAVTFVGAFIGLLAVSYSAWACGPVGNETYYAIMLGSYGALATLIFAAPSSPFAQPRMVIGSHIIACSIAVIVNYLTDPKYVAFFPQPVSDALVPALVITAMAGSGLTHPPAAACSIIYISAGPQIRELGWAYLIPSLLGCVILVFTALIVNNLAPFRSYPLFW</sequence>
<dbReference type="KEGG" id="gtt:GUITHDRAFT_143489"/>
<accession>L1ITB0</accession>
<protein>
    <recommendedName>
        <fullName evidence="3">HPP transmembrane region domain-containing protein</fullName>
    </recommendedName>
</protein>
<dbReference type="Proteomes" id="UP000011087">
    <property type="component" value="Unassembled WGS sequence"/>
</dbReference>
<dbReference type="EMBL" id="JH993039">
    <property type="protein sequence ID" value="EKX39506.1"/>
    <property type="molecule type" value="Genomic_DNA"/>
</dbReference>
<dbReference type="OrthoDB" id="2016548at2759"/>
<dbReference type="PaxDb" id="55529-EKX39506"/>
<dbReference type="Pfam" id="PF04982">
    <property type="entry name" value="TM_HPP"/>
    <property type="match status" value="1"/>
</dbReference>
<evidence type="ECO:0000256" key="1">
    <source>
        <dbReference type="SAM" id="MobiDB-lite"/>
    </source>
</evidence>
<dbReference type="PANTHER" id="PTHR33741:SF5">
    <property type="entry name" value="TRANSMEMBRANE PROTEIN DDB_G0269096-RELATED"/>
    <property type="match status" value="1"/>
</dbReference>
<proteinExistence type="predicted"/>
<feature type="compositionally biased region" description="Basic and acidic residues" evidence="1">
    <location>
        <begin position="125"/>
        <end position="148"/>
    </location>
</feature>
<dbReference type="GeneID" id="17296271"/>
<evidence type="ECO:0000256" key="2">
    <source>
        <dbReference type="SAM" id="Phobius"/>
    </source>
</evidence>
<feature type="transmembrane region" description="Helical" evidence="2">
    <location>
        <begin position="466"/>
        <end position="483"/>
    </location>
</feature>
<reference evidence="5" key="3">
    <citation type="submission" date="2016-03" db="UniProtKB">
        <authorList>
            <consortium name="EnsemblProtists"/>
        </authorList>
    </citation>
    <scope>IDENTIFICATION</scope>
</reference>
<dbReference type="InterPro" id="IPR007065">
    <property type="entry name" value="HPP"/>
</dbReference>
<feature type="domain" description="HPP transmembrane region" evidence="3">
    <location>
        <begin position="401"/>
        <end position="568"/>
    </location>
</feature>
<feature type="transmembrane region" description="Helical" evidence="2">
    <location>
        <begin position="538"/>
        <end position="562"/>
    </location>
</feature>
<dbReference type="RefSeq" id="XP_005826486.1">
    <property type="nucleotide sequence ID" value="XM_005826429.1"/>
</dbReference>
<feature type="transmembrane region" description="Helical" evidence="2">
    <location>
        <begin position="407"/>
        <end position="424"/>
    </location>
</feature>
<evidence type="ECO:0000313" key="6">
    <source>
        <dbReference type="Proteomes" id="UP000011087"/>
    </source>
</evidence>
<evidence type="ECO:0000259" key="3">
    <source>
        <dbReference type="Pfam" id="PF04982"/>
    </source>
</evidence>
<dbReference type="PANTHER" id="PTHR33741">
    <property type="entry name" value="TRANSMEMBRANE PROTEIN DDB_G0269096-RELATED"/>
    <property type="match status" value="1"/>
</dbReference>
<dbReference type="HOGENOM" id="CLU_477752_0_0_1"/>
<keyword evidence="2" id="KW-0472">Membrane</keyword>